<comment type="caution">
    <text evidence="9">The sequence shown here is derived from an EMBL/GenBank/DDBJ whole genome shotgun (WGS) entry which is preliminary data.</text>
</comment>
<dbReference type="Pfam" id="PF13895">
    <property type="entry name" value="Ig_2"/>
    <property type="match status" value="1"/>
</dbReference>
<dbReference type="SMART" id="SM00408">
    <property type="entry name" value="IGc2"/>
    <property type="match status" value="1"/>
</dbReference>
<evidence type="ECO:0000313" key="10">
    <source>
        <dbReference type="Proteomes" id="UP001159405"/>
    </source>
</evidence>
<dbReference type="Gene3D" id="2.60.40.10">
    <property type="entry name" value="Immunoglobulins"/>
    <property type="match status" value="2"/>
</dbReference>
<keyword evidence="3" id="KW-1015">Disulfide bond</keyword>
<comment type="subcellular location">
    <subcellularLocation>
        <location evidence="1">Membrane</location>
        <topology evidence="1">Single-pass type I membrane protein</topology>
    </subcellularLocation>
</comment>
<keyword evidence="10" id="KW-1185">Reference proteome</keyword>
<keyword evidence="7" id="KW-0812">Transmembrane</keyword>
<dbReference type="PANTHER" id="PTHR11640">
    <property type="entry name" value="NEPHRIN"/>
    <property type="match status" value="1"/>
</dbReference>
<feature type="compositionally biased region" description="Basic residues" evidence="6">
    <location>
        <begin position="266"/>
        <end position="284"/>
    </location>
</feature>
<dbReference type="InterPro" id="IPR007110">
    <property type="entry name" value="Ig-like_dom"/>
</dbReference>
<evidence type="ECO:0000256" key="5">
    <source>
        <dbReference type="ARBA" id="ARBA00023319"/>
    </source>
</evidence>
<keyword evidence="4" id="KW-0325">Glycoprotein</keyword>
<dbReference type="PANTHER" id="PTHR11640:SF31">
    <property type="entry name" value="IRREGULAR CHIASM C-ROUGHEST PROTEIN-RELATED"/>
    <property type="match status" value="1"/>
</dbReference>
<dbReference type="EMBL" id="CALNXK010000275">
    <property type="protein sequence ID" value="CAH3180363.1"/>
    <property type="molecule type" value="Genomic_DNA"/>
</dbReference>
<dbReference type="InterPro" id="IPR036179">
    <property type="entry name" value="Ig-like_dom_sf"/>
</dbReference>
<keyword evidence="7" id="KW-1133">Transmembrane helix</keyword>
<keyword evidence="5" id="KW-0393">Immunoglobulin domain</keyword>
<dbReference type="InterPro" id="IPR051275">
    <property type="entry name" value="Cell_adhesion_signaling"/>
</dbReference>
<evidence type="ECO:0000256" key="2">
    <source>
        <dbReference type="ARBA" id="ARBA00023136"/>
    </source>
</evidence>
<dbReference type="Proteomes" id="UP001159405">
    <property type="component" value="Unassembled WGS sequence"/>
</dbReference>
<evidence type="ECO:0000313" key="9">
    <source>
        <dbReference type="EMBL" id="CAH3180363.1"/>
    </source>
</evidence>
<evidence type="ECO:0000256" key="7">
    <source>
        <dbReference type="SAM" id="Phobius"/>
    </source>
</evidence>
<accession>A0ABN8RPR6</accession>
<dbReference type="InterPro" id="IPR013106">
    <property type="entry name" value="Ig_V-set"/>
</dbReference>
<feature type="region of interest" description="Disordered" evidence="6">
    <location>
        <begin position="266"/>
        <end position="291"/>
    </location>
</feature>
<evidence type="ECO:0000256" key="1">
    <source>
        <dbReference type="ARBA" id="ARBA00004479"/>
    </source>
</evidence>
<evidence type="ECO:0000256" key="6">
    <source>
        <dbReference type="SAM" id="MobiDB-lite"/>
    </source>
</evidence>
<dbReference type="Pfam" id="PF07686">
    <property type="entry name" value="V-set"/>
    <property type="match status" value="1"/>
</dbReference>
<dbReference type="InterPro" id="IPR003598">
    <property type="entry name" value="Ig_sub2"/>
</dbReference>
<evidence type="ECO:0000256" key="3">
    <source>
        <dbReference type="ARBA" id="ARBA00023157"/>
    </source>
</evidence>
<dbReference type="SUPFAM" id="SSF48726">
    <property type="entry name" value="Immunoglobulin"/>
    <property type="match status" value="2"/>
</dbReference>
<evidence type="ECO:0000259" key="8">
    <source>
        <dbReference type="PROSITE" id="PS50835"/>
    </source>
</evidence>
<dbReference type="PROSITE" id="PS50835">
    <property type="entry name" value="IG_LIKE"/>
    <property type="match status" value="2"/>
</dbReference>
<organism evidence="9 10">
    <name type="scientific">Porites lobata</name>
    <dbReference type="NCBI Taxonomy" id="104759"/>
    <lineage>
        <taxon>Eukaryota</taxon>
        <taxon>Metazoa</taxon>
        <taxon>Cnidaria</taxon>
        <taxon>Anthozoa</taxon>
        <taxon>Hexacorallia</taxon>
        <taxon>Scleractinia</taxon>
        <taxon>Fungiina</taxon>
        <taxon>Poritidae</taxon>
        <taxon>Porites</taxon>
    </lineage>
</organism>
<dbReference type="InterPro" id="IPR003599">
    <property type="entry name" value="Ig_sub"/>
</dbReference>
<gene>
    <name evidence="9" type="ORF">PLOB_00023293</name>
</gene>
<reference evidence="9 10" key="1">
    <citation type="submission" date="2022-05" db="EMBL/GenBank/DDBJ databases">
        <authorList>
            <consortium name="Genoscope - CEA"/>
            <person name="William W."/>
        </authorList>
    </citation>
    <scope>NUCLEOTIDE SEQUENCE [LARGE SCALE GENOMIC DNA]</scope>
</reference>
<proteinExistence type="predicted"/>
<dbReference type="InterPro" id="IPR013783">
    <property type="entry name" value="Ig-like_fold"/>
</dbReference>
<evidence type="ECO:0000256" key="4">
    <source>
        <dbReference type="ARBA" id="ARBA00023180"/>
    </source>
</evidence>
<feature type="domain" description="Ig-like" evidence="8">
    <location>
        <begin position="145"/>
        <end position="226"/>
    </location>
</feature>
<keyword evidence="2 7" id="KW-0472">Membrane</keyword>
<dbReference type="SMART" id="SM00409">
    <property type="entry name" value="IG"/>
    <property type="match status" value="2"/>
</dbReference>
<name>A0ABN8RPR6_9CNID</name>
<feature type="transmembrane region" description="Helical" evidence="7">
    <location>
        <begin position="238"/>
        <end position="262"/>
    </location>
</feature>
<feature type="domain" description="Ig-like" evidence="8">
    <location>
        <begin position="42"/>
        <end position="140"/>
    </location>
</feature>
<protein>
    <recommendedName>
        <fullName evidence="8">Ig-like domain-containing protein</fullName>
    </recommendedName>
</protein>
<sequence length="404" mass="45044">MEVYNFNVVCGIFFLIHNFILLDGFQWSLRQQESDVIDVAVGSDITLPCEYILTPEEQQEADVFHLITWTREEPMNSKNWTGLAAKSKLTGSKIIHDDPGRISFTEGSLTLKNINVKDHTFYQCAFYSSFFTTPSTIELNVQYKPTETQLTAPSKEAKEGEPFKITCTARANPTPVYQFYRDGKLIRRTSKGVLSFPSIKTEDEGTYRCVPTNEVGEGPEAIVTFTVTVKAYELFPNWAYGAVGGGVLLIIIVAIVVSICCARKGKKKPDNRRKTSQPQNKTRKPKDAREAHVGPGAFYVDNVNGKTEIPRLNEAFSFGDIRMSREFPHLNGALSFNDLRTSHGNSHLNGGFSLGDVRASREALPMKNSFSVDDVRLGEAMQGTYPPQSVTHLIDGVEEHVSNL</sequence>
<dbReference type="CDD" id="cd00096">
    <property type="entry name" value="Ig"/>
    <property type="match status" value="1"/>
</dbReference>